<evidence type="ECO:0000313" key="2">
    <source>
        <dbReference type="Proteomes" id="UP000306319"/>
    </source>
</evidence>
<name>A0AC61RCH1_9BACT</name>
<proteinExistence type="predicted"/>
<protein>
    <submittedName>
        <fullName evidence="1">1,4-dihydroxy-2-naphthoate octaprenyltransferase</fullName>
    </submittedName>
</protein>
<sequence>MSINNTTMTPWIEAMRLRTLPVSVAGVLAGTACAAHHNGFSAIPMLICLFFAIIAQIASNFANEYYDFKNGFDKKGREGFRRGVTEGDISPAAMKRATYSLLAIDALLGCTLIIWGGWWLVPVGIAIAIFAVAYSAGPYPLSHHGLGDIAVIIFFGFVPVLFTEYVQTGVFITDYVSICVATAVGLMAANVLIVNNYRDHDDDKGVGKHTTVVIFGRKTMAYVYLFNGIIASMCIAIATSKLHPLWASEGWIVYLSCHIVFFQKMLKMHGKELNALLKYTSLLLFFVSVYILFTLSVCR</sequence>
<keyword evidence="2" id="KW-1185">Reference proteome</keyword>
<gene>
    <name evidence="1" type="primary">menA</name>
    <name evidence="1" type="ORF">E5331_18635</name>
</gene>
<accession>A0AC61RCH1</accession>
<dbReference type="EMBL" id="SRYB01000043">
    <property type="protein sequence ID" value="TGY76195.1"/>
    <property type="molecule type" value="Genomic_DNA"/>
</dbReference>
<organism evidence="1 2">
    <name type="scientific">Lepagella muris</name>
    <dbReference type="NCBI Taxonomy" id="3032870"/>
    <lineage>
        <taxon>Bacteria</taxon>
        <taxon>Pseudomonadati</taxon>
        <taxon>Bacteroidota</taxon>
        <taxon>Bacteroidia</taxon>
        <taxon>Bacteroidales</taxon>
        <taxon>Muribaculaceae</taxon>
        <taxon>Lepagella</taxon>
    </lineage>
</organism>
<dbReference type="Proteomes" id="UP000306319">
    <property type="component" value="Unassembled WGS sequence"/>
</dbReference>
<comment type="caution">
    <text evidence="1">The sequence shown here is derived from an EMBL/GenBank/DDBJ whole genome shotgun (WGS) entry which is preliminary data.</text>
</comment>
<reference evidence="1" key="1">
    <citation type="submission" date="2019-04" db="EMBL/GenBank/DDBJ databases">
        <title>Microbes associate with the intestines of laboratory mice.</title>
        <authorList>
            <person name="Navarre W."/>
            <person name="Wong E."/>
            <person name="Huang K."/>
            <person name="Tropini C."/>
            <person name="Ng K."/>
            <person name="Yu B."/>
        </authorList>
    </citation>
    <scope>NUCLEOTIDE SEQUENCE</scope>
    <source>
        <strain evidence="1">NM04_E33</strain>
    </source>
</reference>
<evidence type="ECO:0000313" key="1">
    <source>
        <dbReference type="EMBL" id="TGY76195.1"/>
    </source>
</evidence>